<dbReference type="EMBL" id="AKCV02000022">
    <property type="protein sequence ID" value="TMS57626.1"/>
    <property type="molecule type" value="Genomic_DNA"/>
</dbReference>
<keyword evidence="2" id="KW-1185">Reference proteome</keyword>
<name>A0ACD3SN49_9BURK</name>
<sequence length="728" mass="81161">MFSADTFDPVQVTRILFEGFSSHAIVLFYLLGFGAIGVFFYGVFVQVRKYRRGQPIGAPLALGERFLQMCRTVASHRTIMRRDPAAGRAHRMIFYGFALLFIGTATITVDYDITSKLFGLSFWHGSFYLWFSLVLDFAGVAMIAGLLYMMVRRGWIKPPKLDYKRPDRKPGDPDYDRSGYRREDWAFLWTLIIIGITGYLLEAARLVWLQERPEVWDLRWWSPFGAALAEVLRAGGLSAEGAGMLRSGLWWFHGIIALTLIALIPFTKVKHIFTSSGSLMFRDPLAAQRLPRQPADSEKVGYTAITDFTWKHLLNLDACTKCGRCHEACPANASGAPLSPRDVILSLREFANEALQKNALPDEVKLSVHGKDGGQVFMETLWSCRTCMACVEICPVAVEHVPIIVQMRRKLVEDGDMEPQLQKTLQTIHKTGNSFGESKRKRAAWTKALPFPVKDARKEPVDVLWFVGDYASFDPRNQKVSQAFATLLHDAGVDFGLLYEGESNAGNDVRRVGEEGLYELLAETNIATLGTASFKTIVTTDPHSYNTIRNEYPEFGGQYEIEHYTSYVLRMLREGKLTIRKPLGSRVTLHDPCHLGRFNKGYDAPRDILKAIGCDLVEMPRHGDNSFCCGAGGGRIWMPDPVGAEKPSQMRIKEAAGIDGLEVFVVCCPKDLTMFEDALKTAGYEGKFVVRELIEMISEALDEQTVDGSADDSGTPAAENAGAPLVAA</sequence>
<accession>A0ACD3SN49</accession>
<evidence type="ECO:0000313" key="1">
    <source>
        <dbReference type="EMBL" id="TMS57626.1"/>
    </source>
</evidence>
<reference evidence="1" key="1">
    <citation type="submission" date="2019-05" db="EMBL/GenBank/DDBJ databases">
        <title>Revised genome assembly of Burkholderiaceae (previously Ralstonia) sp. PBA.</title>
        <authorList>
            <person name="Gan H.M."/>
        </authorList>
    </citation>
    <scope>NUCLEOTIDE SEQUENCE</scope>
    <source>
        <strain evidence="1">PBA</strain>
    </source>
</reference>
<organism evidence="1 2">
    <name type="scientific">Imbroritus primus</name>
    <dbReference type="NCBI Taxonomy" id="3058603"/>
    <lineage>
        <taxon>Bacteria</taxon>
        <taxon>Pseudomonadati</taxon>
        <taxon>Pseudomonadota</taxon>
        <taxon>Betaproteobacteria</taxon>
        <taxon>Burkholderiales</taxon>
        <taxon>Burkholderiaceae</taxon>
        <taxon>Imbroritus</taxon>
    </lineage>
</organism>
<protein>
    <submittedName>
        <fullName evidence="1">4Fe-4S dicluster domain-containing protein</fullName>
    </submittedName>
</protein>
<comment type="caution">
    <text evidence="1">The sequence shown here is derived from an EMBL/GenBank/DDBJ whole genome shotgun (WGS) entry which is preliminary data.</text>
</comment>
<evidence type="ECO:0000313" key="2">
    <source>
        <dbReference type="Proteomes" id="UP000004277"/>
    </source>
</evidence>
<gene>
    <name evidence="1" type="ORF">MW7_012120</name>
</gene>
<dbReference type="Proteomes" id="UP000004277">
    <property type="component" value="Unassembled WGS sequence"/>
</dbReference>
<proteinExistence type="predicted"/>